<dbReference type="CDD" id="cd02696">
    <property type="entry name" value="MurNAc-LAA"/>
    <property type="match status" value="1"/>
</dbReference>
<dbReference type="PANTHER" id="PTHR30404:SF0">
    <property type="entry name" value="N-ACETYLMURAMOYL-L-ALANINE AMIDASE AMIC"/>
    <property type="match status" value="1"/>
</dbReference>
<dbReference type="STRING" id="519424.AZF04_18780"/>
<name>A0A162DUR0_9BACI</name>
<dbReference type="OrthoDB" id="9763643at2"/>
<evidence type="ECO:0000313" key="3">
    <source>
        <dbReference type="EMBL" id="KYG30891.1"/>
    </source>
</evidence>
<organism evidence="3 4">
    <name type="scientific">Alkalihalobacillus trypoxylicola</name>
    <dbReference type="NCBI Taxonomy" id="519424"/>
    <lineage>
        <taxon>Bacteria</taxon>
        <taxon>Bacillati</taxon>
        <taxon>Bacillota</taxon>
        <taxon>Bacilli</taxon>
        <taxon>Bacillales</taxon>
        <taxon>Bacillaceae</taxon>
        <taxon>Alkalihalobacillus</taxon>
    </lineage>
</organism>
<accession>A0A162DUR0</accession>
<proteinExistence type="predicted"/>
<sequence length="397" mass="43628">MERHSSTVTLKTDLGAIGYPVPGNGTNVYGNDTEKVVKQFQNENGLVVNGIADEITLAKIAEIKKAQDSVPILRNGMRHAEVKVLKSNLGKLGFQVPGNGTTLFGADTERKVREFQSYYKLGVDGVVGPATQAKIKSILNSPLQNGKRHSNTQKLKKDLAAIGYPVPGNGTTLYGKDTERVVRQFQRDYKLAVNGIADEITLAKIASIRSSGKVTKIFIDPGHGGSDPGATGNGLLEKTINLDISQRIEKYLNQYQNVVVRMSRTNDTFVSLSSRTKMANDWGADYFVSVHANADNQEQANGFESFIHSGARGTADARAKQSIIHDHIARNISETNRGKKEANFQVLREANMSSILLEYLFITNRQNSNQLKNSSYRDRVARLTAEGIAQAYNLKKK</sequence>
<evidence type="ECO:0000313" key="4">
    <source>
        <dbReference type="Proteomes" id="UP000075806"/>
    </source>
</evidence>
<dbReference type="EMBL" id="LTAO01000014">
    <property type="protein sequence ID" value="KYG30891.1"/>
    <property type="molecule type" value="Genomic_DNA"/>
</dbReference>
<dbReference type="RefSeq" id="WP_061948816.1">
    <property type="nucleotide sequence ID" value="NZ_LTAO01000014.1"/>
</dbReference>
<dbReference type="SUPFAM" id="SSF47090">
    <property type="entry name" value="PGBD-like"/>
    <property type="match status" value="3"/>
</dbReference>
<feature type="domain" description="MurNAc-LAA" evidence="2">
    <location>
        <begin position="276"/>
        <end position="389"/>
    </location>
</feature>
<protein>
    <recommendedName>
        <fullName evidence="2">MurNAc-LAA domain-containing protein</fullName>
    </recommendedName>
</protein>
<dbReference type="Gene3D" id="1.10.101.10">
    <property type="entry name" value="PGBD-like superfamily/PGBD"/>
    <property type="match status" value="3"/>
</dbReference>
<dbReference type="SUPFAM" id="SSF53187">
    <property type="entry name" value="Zn-dependent exopeptidases"/>
    <property type="match status" value="1"/>
</dbReference>
<evidence type="ECO:0000256" key="1">
    <source>
        <dbReference type="ARBA" id="ARBA00022801"/>
    </source>
</evidence>
<comment type="caution">
    <text evidence="3">The sequence shown here is derived from an EMBL/GenBank/DDBJ whole genome shotgun (WGS) entry which is preliminary data.</text>
</comment>
<dbReference type="InterPro" id="IPR036365">
    <property type="entry name" value="PGBD-like_sf"/>
</dbReference>
<dbReference type="InterPro" id="IPR050695">
    <property type="entry name" value="N-acetylmuramoyl_amidase_3"/>
</dbReference>
<dbReference type="GO" id="GO:0008745">
    <property type="term" value="F:N-acetylmuramoyl-L-alanine amidase activity"/>
    <property type="evidence" value="ECO:0007669"/>
    <property type="project" value="InterPro"/>
</dbReference>
<gene>
    <name evidence="3" type="ORF">AZF04_18780</name>
</gene>
<dbReference type="Pfam" id="PF01471">
    <property type="entry name" value="PG_binding_1"/>
    <property type="match status" value="3"/>
</dbReference>
<dbReference type="InterPro" id="IPR002477">
    <property type="entry name" value="Peptidoglycan-bd-like"/>
</dbReference>
<keyword evidence="4" id="KW-1185">Reference proteome</keyword>
<dbReference type="PANTHER" id="PTHR30404">
    <property type="entry name" value="N-ACETYLMURAMOYL-L-ALANINE AMIDASE"/>
    <property type="match status" value="1"/>
</dbReference>
<dbReference type="Gene3D" id="3.40.630.40">
    <property type="entry name" value="Zn-dependent exopeptidases"/>
    <property type="match status" value="1"/>
</dbReference>
<reference evidence="3" key="1">
    <citation type="submission" date="2016-02" db="EMBL/GenBank/DDBJ databases">
        <title>Genome sequence of Bacillus trypoxylicola KCTC 13244(T).</title>
        <authorList>
            <person name="Jeong H."/>
            <person name="Park S.-H."/>
            <person name="Choi S.-K."/>
        </authorList>
    </citation>
    <scope>NUCLEOTIDE SEQUENCE [LARGE SCALE GENOMIC DNA]</scope>
    <source>
        <strain evidence="3">KCTC 13244</strain>
    </source>
</reference>
<keyword evidence="1" id="KW-0378">Hydrolase</keyword>
<dbReference type="InterPro" id="IPR002508">
    <property type="entry name" value="MurNAc-LAA_cat"/>
</dbReference>
<dbReference type="GO" id="GO:0009253">
    <property type="term" value="P:peptidoglycan catabolic process"/>
    <property type="evidence" value="ECO:0007669"/>
    <property type="project" value="InterPro"/>
</dbReference>
<dbReference type="Proteomes" id="UP000075806">
    <property type="component" value="Unassembled WGS sequence"/>
</dbReference>
<evidence type="ECO:0000259" key="2">
    <source>
        <dbReference type="SMART" id="SM00646"/>
    </source>
</evidence>
<dbReference type="AlphaFoldDB" id="A0A162DUR0"/>
<dbReference type="SMART" id="SM00646">
    <property type="entry name" value="Ami_3"/>
    <property type="match status" value="1"/>
</dbReference>
<dbReference type="Pfam" id="PF01520">
    <property type="entry name" value="Amidase_3"/>
    <property type="match status" value="1"/>
</dbReference>
<dbReference type="InterPro" id="IPR036366">
    <property type="entry name" value="PGBDSf"/>
</dbReference>
<dbReference type="GO" id="GO:0030288">
    <property type="term" value="C:outer membrane-bounded periplasmic space"/>
    <property type="evidence" value="ECO:0007669"/>
    <property type="project" value="TreeGrafter"/>
</dbReference>